<feature type="transmembrane region" description="Helical" evidence="2">
    <location>
        <begin position="486"/>
        <end position="508"/>
    </location>
</feature>
<proteinExistence type="predicted"/>
<gene>
    <name evidence="3" type="ORF">SteCoe_25423</name>
</gene>
<feature type="transmembrane region" description="Helical" evidence="2">
    <location>
        <begin position="635"/>
        <end position="663"/>
    </location>
</feature>
<protein>
    <recommendedName>
        <fullName evidence="5">EGF-like domain-containing protein</fullName>
    </recommendedName>
</protein>
<keyword evidence="2" id="KW-0812">Transmembrane</keyword>
<feature type="transmembrane region" description="Helical" evidence="2">
    <location>
        <begin position="585"/>
        <end position="603"/>
    </location>
</feature>
<keyword evidence="2" id="KW-1133">Transmembrane helix</keyword>
<feature type="transmembrane region" description="Helical" evidence="2">
    <location>
        <begin position="756"/>
        <end position="773"/>
    </location>
</feature>
<keyword evidence="2" id="KW-0472">Membrane</keyword>
<evidence type="ECO:0000313" key="4">
    <source>
        <dbReference type="Proteomes" id="UP000187209"/>
    </source>
</evidence>
<dbReference type="Proteomes" id="UP000187209">
    <property type="component" value="Unassembled WGS sequence"/>
</dbReference>
<evidence type="ECO:0000256" key="1">
    <source>
        <dbReference type="SAM" id="MobiDB-lite"/>
    </source>
</evidence>
<evidence type="ECO:0008006" key="5">
    <source>
        <dbReference type="Google" id="ProtNLM"/>
    </source>
</evidence>
<evidence type="ECO:0000256" key="2">
    <source>
        <dbReference type="SAM" id="Phobius"/>
    </source>
</evidence>
<keyword evidence="4" id="KW-1185">Reference proteome</keyword>
<dbReference type="EMBL" id="MPUH01000690">
    <property type="protein sequence ID" value="OMJ75454.1"/>
    <property type="molecule type" value="Genomic_DNA"/>
</dbReference>
<feature type="region of interest" description="Disordered" evidence="1">
    <location>
        <begin position="852"/>
        <end position="871"/>
    </location>
</feature>
<reference evidence="3 4" key="1">
    <citation type="submission" date="2016-11" db="EMBL/GenBank/DDBJ databases">
        <title>The macronuclear genome of Stentor coeruleus: a giant cell with tiny introns.</title>
        <authorList>
            <person name="Slabodnick M."/>
            <person name="Ruby J.G."/>
            <person name="Reiff S.B."/>
            <person name="Swart E.C."/>
            <person name="Gosai S."/>
            <person name="Prabakaran S."/>
            <person name="Witkowska E."/>
            <person name="Larue G.E."/>
            <person name="Fisher S."/>
            <person name="Freeman R.M."/>
            <person name="Gunawardena J."/>
            <person name="Chu W."/>
            <person name="Stover N.A."/>
            <person name="Gregory B.D."/>
            <person name="Nowacki M."/>
            <person name="Derisi J."/>
            <person name="Roy S.W."/>
            <person name="Marshall W.F."/>
            <person name="Sood P."/>
        </authorList>
    </citation>
    <scope>NUCLEOTIDE SEQUENCE [LARGE SCALE GENOMIC DNA]</scope>
    <source>
        <strain evidence="3">WM001</strain>
    </source>
</reference>
<sequence>MLIQGICVEQCPDGFIEDIITGKCIIGTDDLKLVNTLFYEVTRFDGNSIGDFYTVEENFLHEKSLAPSVERGFYATERSSFVSKKEFLLAPSFSIMLYCQPFGNGILVDMPGVFSIEIKDGKLIAKLLRYQEFTKEVLETSIDIILNTWQRILFQVIQTSSKSLTLNLTLNSNSTSTLFSLSSSQHIKKSPLHIGDPNFLLTSKGFFYKIQLLNSINPLFYSDLNLPSCLFSQYIENSQCINCSFSCGSKFSCRHKNSCLLSYSQNCQNYYGLGDQDCISCSNGGSPPFCCSLHCKKCSKDKCEECEKGFSLSDGNCYNHEMFYNKPYRKNNECPEYCEICSENGCDQCIGNRHYEQNLCICNYGYSGNLCQTKILMLYMTISNDNIIFLQFNEDLFIGINEDDLVVLSQQRNIDFYVSTVNKSKYAIYVIGRKDIKLDEEVKIIVIREIVSISFLWLAEKNYTVVLKGLVSDEDKDKDDDGYYDFFYTCSNSFMMVFLWTTLIFAVICSNFQAFWAMLSYVQLMSFMYLISIPFPSRTKAVILGLRKYYMLPNFFSYFPMYDGYKHDYSRVSDLGMHTNSLVENIGGILSALFCFIVLFNVAKTLHWGISNYSKGNDKLVKALKMFTNSFKYNFYIRFTIQVYMELLVSGFLAIFSVSVSIVSQGYNLLVACAIVFHCALCIPSTWCLSCYEHKSQENSSNKKWRYSSLVYEFKENLGYFRPSIYSIFLLRKYFHVLLSFTLQSYPIVQLGLQESFSILVIFMQILFFILFVRPYKNPLLIITHALTEFLLCCIFPLLSLSYLDLQDSIKKTIDTTMAIILLGILAIHFLSGLSLFLKILKDRAQSSVQQKVTPEVSNPAQNNSQNRSTNYSISISPEVYTFTPQRTRTIVGEDESFNVSITEVHHEPIRVIF</sequence>
<dbReference type="AlphaFoldDB" id="A0A1R2BFF4"/>
<organism evidence="3 4">
    <name type="scientific">Stentor coeruleus</name>
    <dbReference type="NCBI Taxonomy" id="5963"/>
    <lineage>
        <taxon>Eukaryota</taxon>
        <taxon>Sar</taxon>
        <taxon>Alveolata</taxon>
        <taxon>Ciliophora</taxon>
        <taxon>Postciliodesmatophora</taxon>
        <taxon>Heterotrichea</taxon>
        <taxon>Heterotrichida</taxon>
        <taxon>Stentoridae</taxon>
        <taxon>Stentor</taxon>
    </lineage>
</organism>
<feature type="transmembrane region" description="Helical" evidence="2">
    <location>
        <begin position="816"/>
        <end position="838"/>
    </location>
</feature>
<name>A0A1R2BFF4_9CILI</name>
<comment type="caution">
    <text evidence="3">The sequence shown here is derived from an EMBL/GenBank/DDBJ whole genome shotgun (WGS) entry which is preliminary data.</text>
</comment>
<evidence type="ECO:0000313" key="3">
    <source>
        <dbReference type="EMBL" id="OMJ75454.1"/>
    </source>
</evidence>
<feature type="transmembrane region" description="Helical" evidence="2">
    <location>
        <begin position="669"/>
        <end position="692"/>
    </location>
</feature>
<feature type="transmembrane region" description="Helical" evidence="2">
    <location>
        <begin position="780"/>
        <end position="804"/>
    </location>
</feature>
<accession>A0A1R2BFF4</accession>